<reference evidence="1 2" key="1">
    <citation type="submission" date="2018-10" db="EMBL/GenBank/DDBJ databases">
        <title>Genomic Encyclopedia of Type Strains, Phase IV (KMG-IV): sequencing the most valuable type-strain genomes for metagenomic binning, comparative biology and taxonomic classification.</title>
        <authorList>
            <person name="Goeker M."/>
        </authorList>
    </citation>
    <scope>NUCLEOTIDE SEQUENCE [LARGE SCALE GENOMIC DNA]</scope>
    <source>
        <strain evidence="1 2">DSM 19791</strain>
    </source>
</reference>
<accession>A0ABX9SZJ1</accession>
<evidence type="ECO:0000313" key="1">
    <source>
        <dbReference type="EMBL" id="RKS89258.1"/>
    </source>
</evidence>
<organism evidence="1 2">
    <name type="scientific">Sphingosinicella microcystinivorans</name>
    <dbReference type="NCBI Taxonomy" id="335406"/>
    <lineage>
        <taxon>Bacteria</taxon>
        <taxon>Pseudomonadati</taxon>
        <taxon>Pseudomonadota</taxon>
        <taxon>Alphaproteobacteria</taxon>
        <taxon>Sphingomonadales</taxon>
        <taxon>Sphingosinicellaceae</taxon>
        <taxon>Sphingosinicella</taxon>
    </lineage>
</organism>
<comment type="caution">
    <text evidence="1">The sequence shown here is derived from an EMBL/GenBank/DDBJ whole genome shotgun (WGS) entry which is preliminary data.</text>
</comment>
<evidence type="ECO:0000313" key="2">
    <source>
        <dbReference type="Proteomes" id="UP000276029"/>
    </source>
</evidence>
<name>A0ABX9SZJ1_SPHMI</name>
<dbReference type="Proteomes" id="UP000276029">
    <property type="component" value="Unassembled WGS sequence"/>
</dbReference>
<sequence length="59" mass="7209">MQIFGLLLALRRRMSCGSRWRLNLGQAFRLTWKLINEKLYDRVWDIADVRENDTEWQIL</sequence>
<dbReference type="EMBL" id="RBWX01000008">
    <property type="protein sequence ID" value="RKS89258.1"/>
    <property type="molecule type" value="Genomic_DNA"/>
</dbReference>
<proteinExistence type="predicted"/>
<protein>
    <submittedName>
        <fullName evidence="1">Uncharacterized protein</fullName>
    </submittedName>
</protein>
<keyword evidence="2" id="KW-1185">Reference proteome</keyword>
<gene>
    <name evidence="1" type="ORF">DFR51_2476</name>
</gene>